<dbReference type="SUPFAM" id="SSF81383">
    <property type="entry name" value="F-box domain"/>
    <property type="match status" value="1"/>
</dbReference>
<sequence>MTIQDHEHLTQLLLTCEPQRSDYILSEPTQREFRQLRLHLEALLQHLDASTGATSKHSTELSTDQQRYTHSSCTWLIQNINVSIAPHKRLPSEIWSEIFVRVTPSRIDFPPPADRRDRWLFPFQTPTAPMTAWKLMQVCARWREIAKMTPELWRSVTISPWRNVSCNDWAGSIKRLVEASREFLTRGTQLLAVRLAIDALDRCSG</sequence>
<protein>
    <recommendedName>
        <fullName evidence="1">F-box domain-containing protein</fullName>
    </recommendedName>
</protein>
<name>A0A369JEJ0_HYPMA</name>
<dbReference type="AlphaFoldDB" id="A0A369JEJ0"/>
<proteinExistence type="predicted"/>
<evidence type="ECO:0000313" key="2">
    <source>
        <dbReference type="EMBL" id="RDB18825.1"/>
    </source>
</evidence>
<evidence type="ECO:0000313" key="3">
    <source>
        <dbReference type="Proteomes" id="UP000076154"/>
    </source>
</evidence>
<organism evidence="2 3">
    <name type="scientific">Hypsizygus marmoreus</name>
    <name type="common">White beech mushroom</name>
    <name type="synonym">Agaricus marmoreus</name>
    <dbReference type="NCBI Taxonomy" id="39966"/>
    <lineage>
        <taxon>Eukaryota</taxon>
        <taxon>Fungi</taxon>
        <taxon>Dikarya</taxon>
        <taxon>Basidiomycota</taxon>
        <taxon>Agaricomycotina</taxon>
        <taxon>Agaricomycetes</taxon>
        <taxon>Agaricomycetidae</taxon>
        <taxon>Agaricales</taxon>
        <taxon>Tricholomatineae</taxon>
        <taxon>Lyophyllaceae</taxon>
        <taxon>Hypsizygus</taxon>
    </lineage>
</organism>
<reference evidence="2" key="1">
    <citation type="submission" date="2018-04" db="EMBL/GenBank/DDBJ databases">
        <title>Whole genome sequencing of Hypsizygus marmoreus.</title>
        <authorList>
            <person name="Choi I.-G."/>
            <person name="Min B."/>
            <person name="Kim J.-G."/>
            <person name="Kim S."/>
            <person name="Oh Y.-L."/>
            <person name="Kong W.-S."/>
            <person name="Park H."/>
            <person name="Jeong J."/>
            <person name="Song E.-S."/>
        </authorList>
    </citation>
    <scope>NUCLEOTIDE SEQUENCE [LARGE SCALE GENOMIC DNA]</scope>
    <source>
        <strain evidence="2">51987-8</strain>
    </source>
</reference>
<keyword evidence="3" id="KW-1185">Reference proteome</keyword>
<gene>
    <name evidence="2" type="ORF">Hypma_014541</name>
</gene>
<evidence type="ECO:0000259" key="1">
    <source>
        <dbReference type="Pfam" id="PF12937"/>
    </source>
</evidence>
<feature type="domain" description="F-box" evidence="1">
    <location>
        <begin position="89"/>
        <end position="158"/>
    </location>
</feature>
<dbReference type="OrthoDB" id="3365698at2759"/>
<comment type="caution">
    <text evidence="2">The sequence shown here is derived from an EMBL/GenBank/DDBJ whole genome shotgun (WGS) entry which is preliminary data.</text>
</comment>
<dbReference type="InterPro" id="IPR036047">
    <property type="entry name" value="F-box-like_dom_sf"/>
</dbReference>
<dbReference type="InterPro" id="IPR001810">
    <property type="entry name" value="F-box_dom"/>
</dbReference>
<dbReference type="EMBL" id="LUEZ02000087">
    <property type="protein sequence ID" value="RDB18825.1"/>
    <property type="molecule type" value="Genomic_DNA"/>
</dbReference>
<dbReference type="InParanoid" id="A0A369JEJ0"/>
<dbReference type="Gene3D" id="1.20.1280.50">
    <property type="match status" value="1"/>
</dbReference>
<accession>A0A369JEJ0</accession>
<dbReference type="Pfam" id="PF12937">
    <property type="entry name" value="F-box-like"/>
    <property type="match status" value="1"/>
</dbReference>
<dbReference type="Proteomes" id="UP000076154">
    <property type="component" value="Unassembled WGS sequence"/>
</dbReference>